<dbReference type="Proteomes" id="UP000712600">
    <property type="component" value="Unassembled WGS sequence"/>
</dbReference>
<accession>A0A8S9S170</accession>
<dbReference type="AlphaFoldDB" id="A0A8S9S170"/>
<sequence>MASGLWMAQLAIWRAGHGRPSSPYGERNGAFPARSDFLWVILTVGSVGRPSSHFVVDVTKVTFR</sequence>
<reference evidence="1" key="1">
    <citation type="submission" date="2019-12" db="EMBL/GenBank/DDBJ databases">
        <title>Genome sequencing and annotation of Brassica cretica.</title>
        <authorList>
            <person name="Studholme D.J."/>
            <person name="Sarris P."/>
        </authorList>
    </citation>
    <scope>NUCLEOTIDE SEQUENCE</scope>
    <source>
        <strain evidence="1">PFS-109/04</strain>
        <tissue evidence="1">Leaf</tissue>
    </source>
</reference>
<protein>
    <submittedName>
        <fullName evidence="1">Uncharacterized protein</fullName>
    </submittedName>
</protein>
<proteinExistence type="predicted"/>
<gene>
    <name evidence="1" type="ORF">F2Q69_00030539</name>
</gene>
<dbReference type="EMBL" id="QGKX02000088">
    <property type="protein sequence ID" value="KAF3586463.1"/>
    <property type="molecule type" value="Genomic_DNA"/>
</dbReference>
<comment type="caution">
    <text evidence="1">The sequence shown here is derived from an EMBL/GenBank/DDBJ whole genome shotgun (WGS) entry which is preliminary data.</text>
</comment>
<evidence type="ECO:0000313" key="1">
    <source>
        <dbReference type="EMBL" id="KAF3586463.1"/>
    </source>
</evidence>
<name>A0A8S9S170_BRACR</name>
<evidence type="ECO:0000313" key="2">
    <source>
        <dbReference type="Proteomes" id="UP000712600"/>
    </source>
</evidence>
<organism evidence="1 2">
    <name type="scientific">Brassica cretica</name>
    <name type="common">Mustard</name>
    <dbReference type="NCBI Taxonomy" id="69181"/>
    <lineage>
        <taxon>Eukaryota</taxon>
        <taxon>Viridiplantae</taxon>
        <taxon>Streptophyta</taxon>
        <taxon>Embryophyta</taxon>
        <taxon>Tracheophyta</taxon>
        <taxon>Spermatophyta</taxon>
        <taxon>Magnoliopsida</taxon>
        <taxon>eudicotyledons</taxon>
        <taxon>Gunneridae</taxon>
        <taxon>Pentapetalae</taxon>
        <taxon>rosids</taxon>
        <taxon>malvids</taxon>
        <taxon>Brassicales</taxon>
        <taxon>Brassicaceae</taxon>
        <taxon>Brassiceae</taxon>
        <taxon>Brassica</taxon>
    </lineage>
</organism>